<dbReference type="SMART" id="SM00862">
    <property type="entry name" value="Trans_reg_C"/>
    <property type="match status" value="1"/>
</dbReference>
<dbReference type="EMBL" id="FRCS01000002">
    <property type="protein sequence ID" value="SHM93994.1"/>
    <property type="molecule type" value="Genomic_DNA"/>
</dbReference>
<gene>
    <name evidence="7" type="ORF">SAMN05443668_102246</name>
</gene>
<dbReference type="InterPro" id="IPR005158">
    <property type="entry name" value="BTAD"/>
</dbReference>
<proteinExistence type="inferred from homology"/>
<dbReference type="InterPro" id="IPR001867">
    <property type="entry name" value="OmpR/PhoB-type_DNA-bd"/>
</dbReference>
<dbReference type="Gene3D" id="3.40.50.300">
    <property type="entry name" value="P-loop containing nucleotide triphosphate hydrolases"/>
    <property type="match status" value="1"/>
</dbReference>
<evidence type="ECO:0000256" key="4">
    <source>
        <dbReference type="ARBA" id="ARBA00023163"/>
    </source>
</evidence>
<evidence type="ECO:0000256" key="1">
    <source>
        <dbReference type="ARBA" id="ARBA00005820"/>
    </source>
</evidence>
<dbReference type="RefSeq" id="WP_073253641.1">
    <property type="nucleotide sequence ID" value="NZ_FRCS01000002.1"/>
</dbReference>
<feature type="DNA-binding region" description="OmpR/PhoB-type" evidence="5">
    <location>
        <begin position="1"/>
        <end position="98"/>
    </location>
</feature>
<dbReference type="SUPFAM" id="SSF46894">
    <property type="entry name" value="C-terminal effector domain of the bipartite response regulators"/>
    <property type="match status" value="1"/>
</dbReference>
<dbReference type="SMART" id="SM01043">
    <property type="entry name" value="BTAD"/>
    <property type="match status" value="1"/>
</dbReference>
<dbReference type="PROSITE" id="PS51755">
    <property type="entry name" value="OMPR_PHOB"/>
    <property type="match status" value="1"/>
</dbReference>
<dbReference type="InterPro" id="IPR011990">
    <property type="entry name" value="TPR-like_helical_dom_sf"/>
</dbReference>
<evidence type="ECO:0000259" key="6">
    <source>
        <dbReference type="PROSITE" id="PS51755"/>
    </source>
</evidence>
<evidence type="ECO:0000313" key="8">
    <source>
        <dbReference type="Proteomes" id="UP000184440"/>
    </source>
</evidence>
<dbReference type="AlphaFoldDB" id="A0A1M7MSG4"/>
<name>A0A1M7MSG4_9ACTN</name>
<dbReference type="InterPro" id="IPR036388">
    <property type="entry name" value="WH-like_DNA-bd_sf"/>
</dbReference>
<dbReference type="STRING" id="134849.SAMN05443668_102246"/>
<dbReference type="PANTHER" id="PTHR35807">
    <property type="entry name" value="TRANSCRIPTIONAL REGULATOR REDD-RELATED"/>
    <property type="match status" value="1"/>
</dbReference>
<sequence length="1104" mass="118353">MIRLSVLGPVRAQVAGTTVDLGGPRQRAVLARLVSASGQVVSTERFIDDLWCGEPPPKALAALQVYVSQLRKILEPDRPPRAPANTLVTAPPGYLLQLPRDAVDAWRFADLIERAAAEPQPDRAIELYERAAAEWQGAAYAEFADEPWAAPEVEQLEELRRVAVERRADALLRTGRSADAVAALDPLVRAYPLREESTRLLALALYRAGRQADALTTLRAARTRLAEDLGVDPSPPLRALEVALLRQDPELDVPAPERVERPRSAVAPPPRRDTLVGRERELAVVTDAATIAARGSLRVVWIGGEAGAGKSTLVAAASERLAANGWVVAHGRCPELDGAPPAWAWSEVVQCLADELPDDLRRRLEPLLRQEAEPSTDAALPRFWLARALADLLRLRSDRAPLAVVLDDVHRADGETLQLLRQIAADLTDRPILLVATYRTVEITDEGRAARAALAGPTTDRLELAGLTEPDVAELLRRYGGPTGAHDPATVRLVTTRTGGNPLFVCETARLIAAEGTEAAATVVPAGVSDVLRRRLARLPGDCRATLRTASVVGLEWDVDLLLALGDDEEAVLDALEAGVVTGLLSEPAPGRVRFAHVLVRDTLYADIPQLRRVRMHHRVLRALEAHRPDDVAALAHHALAGATPPTAHRAAELAAAAADAASALHAHREAASLRQRALAALDTAPGADDRLRLRLLCGSVSALGHAGDVLGARAVRGEAILVARHSADRAALAAAYTAYDAPTLWSVLVDAQPDAELIAELQALLDDCDDEPTRCRLLATLGLEIDTSDVPRADRVTAEAAAIARRLGDPGLLCRALGARYFVAHTPSRRAELAAVGTEMLAASAAAGLPGYQAQAHHALYQAALGANDLDLAGHHATQAVKHSTSSQLGLALGVVELFDGLRRLVGGDPDRAEQRYRAAMAQVEGSGSPNAEGMTLLLRFCVEHARPSFDPAVAGELADFAAGQRERLGPALDELYTRLLVLAGRPDDARRGWRPEVPVPEDYYWLMWMVLRAENAIGVDRRDVAEQCYRALLPWAGQLAGASAGAATLGPVDHTLGQLADHLGRHADAARHYRAALVVAETVGAPHWAERSRAAIRPLTRR</sequence>
<dbReference type="Proteomes" id="UP000184440">
    <property type="component" value="Unassembled WGS sequence"/>
</dbReference>
<dbReference type="CDD" id="cd15831">
    <property type="entry name" value="BTAD"/>
    <property type="match status" value="1"/>
</dbReference>
<dbReference type="Pfam" id="PF03704">
    <property type="entry name" value="BTAD"/>
    <property type="match status" value="1"/>
</dbReference>
<protein>
    <submittedName>
        <fullName evidence="7">Transcriptional regulatory protein, C terminal</fullName>
    </submittedName>
</protein>
<accession>A0A1M7MSG4</accession>
<dbReference type="Pfam" id="PF00486">
    <property type="entry name" value="Trans_reg_C"/>
    <property type="match status" value="1"/>
</dbReference>
<dbReference type="GO" id="GO:0003677">
    <property type="term" value="F:DNA binding"/>
    <property type="evidence" value="ECO:0007669"/>
    <property type="project" value="UniProtKB-UniRule"/>
</dbReference>
<organism evidence="7 8">
    <name type="scientific">Cryptosporangium aurantiacum</name>
    <dbReference type="NCBI Taxonomy" id="134849"/>
    <lineage>
        <taxon>Bacteria</taxon>
        <taxon>Bacillati</taxon>
        <taxon>Actinomycetota</taxon>
        <taxon>Actinomycetes</taxon>
        <taxon>Cryptosporangiales</taxon>
        <taxon>Cryptosporangiaceae</taxon>
        <taxon>Cryptosporangium</taxon>
    </lineage>
</organism>
<keyword evidence="3 5" id="KW-0238">DNA-binding</keyword>
<feature type="domain" description="OmpR/PhoB-type" evidence="6">
    <location>
        <begin position="1"/>
        <end position="98"/>
    </location>
</feature>
<evidence type="ECO:0000313" key="7">
    <source>
        <dbReference type="EMBL" id="SHM93994.1"/>
    </source>
</evidence>
<keyword evidence="2" id="KW-0805">Transcription regulation</keyword>
<dbReference type="GO" id="GO:0006355">
    <property type="term" value="P:regulation of DNA-templated transcription"/>
    <property type="evidence" value="ECO:0007669"/>
    <property type="project" value="InterPro"/>
</dbReference>
<dbReference type="Gene3D" id="1.10.10.10">
    <property type="entry name" value="Winged helix-like DNA-binding domain superfamily/Winged helix DNA-binding domain"/>
    <property type="match status" value="1"/>
</dbReference>
<evidence type="ECO:0000256" key="3">
    <source>
        <dbReference type="ARBA" id="ARBA00023125"/>
    </source>
</evidence>
<keyword evidence="8" id="KW-1185">Reference proteome</keyword>
<dbReference type="InterPro" id="IPR041664">
    <property type="entry name" value="AAA_16"/>
</dbReference>
<dbReference type="OrthoDB" id="134712at2"/>
<dbReference type="Pfam" id="PF13191">
    <property type="entry name" value="AAA_16"/>
    <property type="match status" value="1"/>
</dbReference>
<dbReference type="GO" id="GO:0000160">
    <property type="term" value="P:phosphorelay signal transduction system"/>
    <property type="evidence" value="ECO:0007669"/>
    <property type="project" value="InterPro"/>
</dbReference>
<evidence type="ECO:0000256" key="5">
    <source>
        <dbReference type="PROSITE-ProRule" id="PRU01091"/>
    </source>
</evidence>
<dbReference type="InterPro" id="IPR016032">
    <property type="entry name" value="Sig_transdc_resp-reg_C-effctor"/>
</dbReference>
<evidence type="ECO:0000256" key="2">
    <source>
        <dbReference type="ARBA" id="ARBA00023015"/>
    </source>
</evidence>
<dbReference type="InterPro" id="IPR027417">
    <property type="entry name" value="P-loop_NTPase"/>
</dbReference>
<dbReference type="PANTHER" id="PTHR35807:SF1">
    <property type="entry name" value="TRANSCRIPTIONAL REGULATOR REDD"/>
    <property type="match status" value="1"/>
</dbReference>
<dbReference type="SUPFAM" id="SSF52540">
    <property type="entry name" value="P-loop containing nucleoside triphosphate hydrolases"/>
    <property type="match status" value="1"/>
</dbReference>
<reference evidence="7 8" key="1">
    <citation type="submission" date="2016-11" db="EMBL/GenBank/DDBJ databases">
        <authorList>
            <person name="Jaros S."/>
            <person name="Januszkiewicz K."/>
            <person name="Wedrychowicz H."/>
        </authorList>
    </citation>
    <scope>NUCLEOTIDE SEQUENCE [LARGE SCALE GENOMIC DNA]</scope>
    <source>
        <strain evidence="7 8">DSM 46144</strain>
    </source>
</reference>
<dbReference type="SUPFAM" id="SSF48452">
    <property type="entry name" value="TPR-like"/>
    <property type="match status" value="1"/>
</dbReference>
<comment type="similarity">
    <text evidence="1">Belongs to the AfsR/DnrI/RedD regulatory family.</text>
</comment>
<keyword evidence="4" id="KW-0804">Transcription</keyword>
<dbReference type="InterPro" id="IPR051677">
    <property type="entry name" value="AfsR-DnrI-RedD_regulator"/>
</dbReference>
<dbReference type="Gene3D" id="1.25.40.10">
    <property type="entry name" value="Tetratricopeptide repeat domain"/>
    <property type="match status" value="1"/>
</dbReference>